<dbReference type="RefSeq" id="WP_099478535.1">
    <property type="nucleotide sequence ID" value="NZ_CP016809.1"/>
</dbReference>
<sequence length="153" mass="17717">MKKIFILTTIVLLIIAGLLITYHNVPLSADTIIKYKNKIEKVYISNYIDKEGITPIDLDVSDPEKISEIIDIFDQVKFTHSNGSKNIKNDTRYMSLYIFYDKNGSLDDYTLEINEKGELLVDRHKYKIKNNASVVFERLYSIVGNLSNEHKRP</sequence>
<name>A0A1B2E3T3_9BACL</name>
<protein>
    <submittedName>
        <fullName evidence="1">Uncharacterized protein</fullName>
    </submittedName>
</protein>
<dbReference type="KEGG" id="pib:BBD41_19775"/>
<dbReference type="EMBL" id="CP016809">
    <property type="protein sequence ID" value="ANY74623.1"/>
    <property type="molecule type" value="Genomic_DNA"/>
</dbReference>
<accession>A0A1B2E3T3</accession>
<dbReference type="GeneID" id="48310518"/>
<proteinExistence type="predicted"/>
<gene>
    <name evidence="1" type="ORF">BBD41_19775</name>
</gene>
<organism evidence="1">
    <name type="scientific">Paenibacillus ihbetae</name>
    <dbReference type="NCBI Taxonomy" id="1870820"/>
    <lineage>
        <taxon>Bacteria</taxon>
        <taxon>Bacillati</taxon>
        <taxon>Bacillota</taxon>
        <taxon>Bacilli</taxon>
        <taxon>Bacillales</taxon>
        <taxon>Paenibacillaceae</taxon>
        <taxon>Paenibacillus</taxon>
    </lineage>
</organism>
<evidence type="ECO:0000313" key="1">
    <source>
        <dbReference type="EMBL" id="ANY74623.1"/>
    </source>
</evidence>
<dbReference type="AlphaFoldDB" id="A0A1B2E3T3"/>
<reference evidence="1" key="1">
    <citation type="submission" date="2016-08" db="EMBL/GenBank/DDBJ databases">
        <title>Complete Genome Seqeunce of Paenibacillus sp. nov. IHBB 9852 from high altitute lake of Indian trans-Himalayas.</title>
        <authorList>
            <person name="Kiran S."/>
            <person name="Swarnkar M.K."/>
            <person name="Rana A."/>
            <person name="Tewari R."/>
            <person name="Gulati A."/>
        </authorList>
    </citation>
    <scope>NUCLEOTIDE SEQUENCE [LARGE SCALE GENOMIC DNA]</scope>
    <source>
        <strain evidence="1">IHBB 9852</strain>
    </source>
</reference>